<dbReference type="GO" id="GO:0005694">
    <property type="term" value="C:chromosome"/>
    <property type="evidence" value="ECO:0007669"/>
    <property type="project" value="InterPro"/>
</dbReference>
<keyword evidence="4 7" id="KW-0067">ATP-binding</keyword>
<evidence type="ECO:0000259" key="8">
    <source>
        <dbReference type="SMART" id="SM00968"/>
    </source>
</evidence>
<dbReference type="InterPro" id="IPR010935">
    <property type="entry name" value="SMC_hinge"/>
</dbReference>
<dbReference type="FunFam" id="3.40.50.300:FF:000901">
    <property type="entry name" value="Chromosome partition protein Smc"/>
    <property type="match status" value="1"/>
</dbReference>
<dbReference type="GO" id="GO:0005737">
    <property type="term" value="C:cytoplasm"/>
    <property type="evidence" value="ECO:0007669"/>
    <property type="project" value="UniProtKB-SubCell"/>
</dbReference>
<dbReference type="Gene3D" id="3.40.50.300">
    <property type="entry name" value="P-loop containing nucleotide triphosphate hydrolases"/>
    <property type="match status" value="2"/>
</dbReference>
<dbReference type="InterPro" id="IPR024704">
    <property type="entry name" value="SMC"/>
</dbReference>
<dbReference type="NCBIfam" id="TIGR02168">
    <property type="entry name" value="SMC_prok_B"/>
    <property type="match status" value="1"/>
</dbReference>
<comment type="function">
    <text evidence="7">Required for chromosome condensation and partitioning.</text>
</comment>
<sequence length="1185" mass="135674">MYLKRVELQGFKSFADRIEIEFQPGINAIVGPNGSGKSNITDAIRWVLGEQSIKTLRGSKLEDVIFAGSHGRRPMGMAEVSIILDNSDHLLPLEYSEVCITRRVFRSGESEFYLNKVPCRLKDIQELFMDTGIGKDGYSIISQGEVDEFLISRPEERRLMFEETAGIMKHRARKREAEKKLEETMANLTRVDDILAEIEAQLEPLFLQREKALEYQKLSEQQKLLEVNLLLLDLERLQEKLAQVVSGLAEKNLALEQIRNKKANLEARLVHIKRELYNKQEEYERLHGEFFNKNAEKMEIEKEKEWQKERLRQLEEDLSITEQKLSALNEKLAAARNNLSCKVKELEEKIREINGMELKLYEKEKALTSVDSRIREKQVTIENLKGDVIDLLNSASEIKNMITSLITMKDNMQKRITQIEKELSQIDEANSLTLRELDSINGRLAGLKENLNDFNRKLEHLQKVLEEQNGEYRNTGKLLQEKIILLNELKSRYRALDEINQSYEGYQLGVKNLLSHLKRGKINVSGIYGTVADIIDTDRKMETAIEAALGGALQNIVCDTEQNAKEAIEYLKRNNLGRATFLPLSSVKPRSLSPDENWILTLPGCIGVACRLIGYDKKFTPVLAHLLGRVIVAEDIDSALTIARKTDFGIKVVTLEGEIINPGGPITGGSLKKSSLLLSRKREFREIKEKMGIIEEEISALKNRISSLEEAMEKTQKSIEALNQNVYISNLEIAGLEKEQMEKKGLMEERLERQRLLKLEKKQVERDVEDIDRQILKVQEDISCIEEQNAEHQSRVETLQREIVESKKLRDELEKEINDLKAVLNSLRQEELGLKYQIQNLEQNMEGWQKEKKELEQNMDAIREALESTGNKIRELQHRLEDHARNQANLHNALVEVKNQKEEIERNIEAIQKDLVRLEREGKKAENALGEYRISEASLKIEIEHIEAGLMEKYSMSVKDALGLKRDLGGYERMQQELYSVKDKIIALGTVNLNAIEDYENLKSRYDFLKSQRDDLLQAKIKLDDLIKDLTKTMEEMFLNTFQRVKVEFQKVFVELFGGGKAELILDDGENLLDSGIEIIAQPPGKKLQNLTLLSGGERALTAIALLFSILNIKATPFCILDEIEAALDDANIDRFTRYLKKVSGHTQVIIITHRKGTMEVADALYGIAMEETAVSKLITVKLED</sequence>
<evidence type="ECO:0000256" key="3">
    <source>
        <dbReference type="ARBA" id="ARBA00022741"/>
    </source>
</evidence>
<feature type="coiled-coil region" evidence="7">
    <location>
        <begin position="402"/>
        <end position="471"/>
    </location>
</feature>
<keyword evidence="5 7" id="KW-0175">Coiled coil</keyword>
<evidence type="ECO:0000313" key="9">
    <source>
        <dbReference type="EMBL" id="TYP59964.1"/>
    </source>
</evidence>
<dbReference type="SUPFAM" id="SSF75553">
    <property type="entry name" value="Smc hinge domain"/>
    <property type="match status" value="1"/>
</dbReference>
<dbReference type="AlphaFoldDB" id="A0A5S5AZ22"/>
<keyword evidence="2 7" id="KW-0963">Cytoplasm</keyword>
<name>A0A5S5AZ22_9FIRM</name>
<dbReference type="GO" id="GO:0007059">
    <property type="term" value="P:chromosome segregation"/>
    <property type="evidence" value="ECO:0007669"/>
    <property type="project" value="UniProtKB-UniRule"/>
</dbReference>
<dbReference type="GO" id="GO:0030261">
    <property type="term" value="P:chromosome condensation"/>
    <property type="evidence" value="ECO:0007669"/>
    <property type="project" value="InterPro"/>
</dbReference>
<feature type="coiled-coil region" evidence="7">
    <location>
        <begin position="167"/>
        <end position="201"/>
    </location>
</feature>
<evidence type="ECO:0000256" key="5">
    <source>
        <dbReference type="ARBA" id="ARBA00023054"/>
    </source>
</evidence>
<evidence type="ECO:0000256" key="2">
    <source>
        <dbReference type="ARBA" id="ARBA00022490"/>
    </source>
</evidence>
<dbReference type="SUPFAM" id="SSF57997">
    <property type="entry name" value="Tropomyosin"/>
    <property type="match status" value="1"/>
</dbReference>
<evidence type="ECO:0000313" key="10">
    <source>
        <dbReference type="Proteomes" id="UP000322294"/>
    </source>
</evidence>
<dbReference type="InterPro" id="IPR003395">
    <property type="entry name" value="RecF/RecN/SMC_N"/>
</dbReference>
<proteinExistence type="inferred from homology"/>
<feature type="coiled-coil region" evidence="7">
    <location>
        <begin position="992"/>
        <end position="1036"/>
    </location>
</feature>
<feature type="coiled-coil region" evidence="7">
    <location>
        <begin position="248"/>
        <end position="356"/>
    </location>
</feature>
<dbReference type="CDD" id="cd03278">
    <property type="entry name" value="ABC_SMC_barmotin"/>
    <property type="match status" value="2"/>
</dbReference>
<dbReference type="GO" id="GO:0016887">
    <property type="term" value="F:ATP hydrolysis activity"/>
    <property type="evidence" value="ECO:0007669"/>
    <property type="project" value="InterPro"/>
</dbReference>
<dbReference type="SMART" id="SM00968">
    <property type="entry name" value="SMC_hinge"/>
    <property type="match status" value="1"/>
</dbReference>
<comment type="caution">
    <text evidence="9">The sequence shown here is derived from an EMBL/GenBank/DDBJ whole genome shotgun (WGS) entry which is preliminary data.</text>
</comment>
<dbReference type="GO" id="GO:0003677">
    <property type="term" value="F:DNA binding"/>
    <property type="evidence" value="ECO:0007669"/>
    <property type="project" value="UniProtKB-UniRule"/>
</dbReference>
<comment type="subcellular location">
    <subcellularLocation>
        <location evidence="1 7">Cytoplasm</location>
    </subcellularLocation>
</comment>
<dbReference type="InterPro" id="IPR027417">
    <property type="entry name" value="P-loop_NTPase"/>
</dbReference>
<dbReference type="InterPro" id="IPR036277">
    <property type="entry name" value="SMC_hinge_sf"/>
</dbReference>
<evidence type="ECO:0000256" key="7">
    <source>
        <dbReference type="HAMAP-Rule" id="MF_01894"/>
    </source>
</evidence>
<evidence type="ECO:0000256" key="6">
    <source>
        <dbReference type="ARBA" id="ARBA00023125"/>
    </source>
</evidence>
<comment type="similarity">
    <text evidence="7">Belongs to the SMC family.</text>
</comment>
<dbReference type="PANTHER" id="PTHR43977">
    <property type="entry name" value="STRUCTURAL MAINTENANCE OF CHROMOSOMES PROTEIN 3"/>
    <property type="match status" value="1"/>
</dbReference>
<feature type="coiled-coil region" evidence="7">
    <location>
        <begin position="684"/>
        <end position="725"/>
    </location>
</feature>
<dbReference type="EMBL" id="VNHO01000001">
    <property type="protein sequence ID" value="TYP59964.1"/>
    <property type="molecule type" value="Genomic_DNA"/>
</dbReference>
<dbReference type="GO" id="GO:0005524">
    <property type="term" value="F:ATP binding"/>
    <property type="evidence" value="ECO:0007669"/>
    <property type="project" value="UniProtKB-UniRule"/>
</dbReference>
<keyword evidence="3 7" id="KW-0547">Nucleotide-binding</keyword>
<dbReference type="InterPro" id="IPR011890">
    <property type="entry name" value="SMC_prok"/>
</dbReference>
<accession>A0A5S5AZ22</accession>
<dbReference type="Gene3D" id="1.10.287.1490">
    <property type="match status" value="1"/>
</dbReference>
<keyword evidence="10" id="KW-1185">Reference proteome</keyword>
<dbReference type="GO" id="GO:0006260">
    <property type="term" value="P:DNA replication"/>
    <property type="evidence" value="ECO:0007669"/>
    <property type="project" value="UniProtKB-UniRule"/>
</dbReference>
<reference evidence="9 10" key="1">
    <citation type="submission" date="2019-07" db="EMBL/GenBank/DDBJ databases">
        <title>Genomic Encyclopedia of Type Strains, Phase I: the one thousand microbial genomes (KMG-I) project.</title>
        <authorList>
            <person name="Kyrpides N."/>
        </authorList>
    </citation>
    <scope>NUCLEOTIDE SEQUENCE [LARGE SCALE GENOMIC DNA]</scope>
    <source>
        <strain evidence="9 10">DSM 16647</strain>
    </source>
</reference>
<dbReference type="Gene3D" id="3.30.70.1620">
    <property type="match status" value="1"/>
</dbReference>
<protein>
    <recommendedName>
        <fullName evidence="7">Chromosome partition protein Smc</fullName>
    </recommendedName>
</protein>
<dbReference type="Pfam" id="PF06470">
    <property type="entry name" value="SMC_hinge"/>
    <property type="match status" value="1"/>
</dbReference>
<comment type="subunit">
    <text evidence="7">Homodimer.</text>
</comment>
<dbReference type="FunFam" id="3.40.50.300:FF:000984">
    <property type="entry name" value="Chromosome partition protein Smc"/>
    <property type="match status" value="1"/>
</dbReference>
<dbReference type="OrthoDB" id="9808768at2"/>
<evidence type="ECO:0000256" key="1">
    <source>
        <dbReference type="ARBA" id="ARBA00004496"/>
    </source>
</evidence>
<dbReference type="GO" id="GO:0007062">
    <property type="term" value="P:sister chromatid cohesion"/>
    <property type="evidence" value="ECO:0007669"/>
    <property type="project" value="InterPro"/>
</dbReference>
<evidence type="ECO:0000256" key="4">
    <source>
        <dbReference type="ARBA" id="ARBA00022840"/>
    </source>
</evidence>
<dbReference type="HAMAP" id="MF_01894">
    <property type="entry name" value="Smc_prok"/>
    <property type="match status" value="1"/>
</dbReference>
<dbReference type="RefSeq" id="WP_148865644.1">
    <property type="nucleotide sequence ID" value="NZ_VNHO01000001.1"/>
</dbReference>
<comment type="domain">
    <text evidence="7">Contains large globular domains required for ATP hydrolysis at each terminus and a third globular domain forming a flexible hinge near the middle of the molecule. These domains are separated by coiled-coil structures.</text>
</comment>
<dbReference type="Proteomes" id="UP000322294">
    <property type="component" value="Unassembled WGS sequence"/>
</dbReference>
<dbReference type="SUPFAM" id="SSF52540">
    <property type="entry name" value="P-loop containing nucleoside triphosphate hydrolases"/>
    <property type="match status" value="1"/>
</dbReference>
<feature type="coiled-coil region" evidence="7">
    <location>
        <begin position="754"/>
        <end position="935"/>
    </location>
</feature>
<organism evidence="9 10">
    <name type="scientific">Thermosediminibacter litoriperuensis</name>
    <dbReference type="NCBI Taxonomy" id="291989"/>
    <lineage>
        <taxon>Bacteria</taxon>
        <taxon>Bacillati</taxon>
        <taxon>Bacillota</taxon>
        <taxon>Clostridia</taxon>
        <taxon>Thermosediminibacterales</taxon>
        <taxon>Thermosediminibacteraceae</taxon>
        <taxon>Thermosediminibacter</taxon>
    </lineage>
</organism>
<dbReference type="Gene3D" id="1.20.1060.20">
    <property type="match status" value="1"/>
</dbReference>
<keyword evidence="6 7" id="KW-0238">DNA-binding</keyword>
<gene>
    <name evidence="7" type="primary">smc</name>
    <name evidence="9" type="ORF">LZ11_00126</name>
</gene>
<feature type="binding site" evidence="7">
    <location>
        <begin position="32"/>
        <end position="39"/>
    </location>
    <ligand>
        <name>ATP</name>
        <dbReference type="ChEBI" id="CHEBI:30616"/>
    </ligand>
</feature>
<feature type="domain" description="SMC hinge" evidence="8">
    <location>
        <begin position="525"/>
        <end position="643"/>
    </location>
</feature>
<dbReference type="Pfam" id="PF02463">
    <property type="entry name" value="SMC_N"/>
    <property type="match status" value="1"/>
</dbReference>
<dbReference type="PIRSF" id="PIRSF005719">
    <property type="entry name" value="SMC"/>
    <property type="match status" value="1"/>
</dbReference>